<dbReference type="Pfam" id="PF19765">
    <property type="entry name" value="DUF6252"/>
    <property type="match status" value="1"/>
</dbReference>
<reference evidence="1 2" key="1">
    <citation type="submission" date="2016-11" db="EMBL/GenBank/DDBJ databases">
        <authorList>
            <person name="Jaros S."/>
            <person name="Januszkiewicz K."/>
            <person name="Wedrychowicz H."/>
        </authorList>
    </citation>
    <scope>NUCLEOTIDE SEQUENCE [LARGE SCALE GENOMIC DNA]</scope>
    <source>
        <strain evidence="1 2">DSM 25661</strain>
    </source>
</reference>
<dbReference type="OrthoDB" id="881763at2"/>
<dbReference type="Proteomes" id="UP000184462">
    <property type="component" value="Unassembled WGS sequence"/>
</dbReference>
<protein>
    <submittedName>
        <fullName evidence="1">Uncharacterized protein</fullName>
    </submittedName>
</protein>
<gene>
    <name evidence="1" type="ORF">SAMN05444278_10543</name>
</gene>
<dbReference type="RefSeq" id="WP_073192972.1">
    <property type="nucleotide sequence ID" value="NZ_FQTW01000005.1"/>
</dbReference>
<organism evidence="1 2">
    <name type="scientific">Psychroflexus salarius</name>
    <dbReference type="NCBI Taxonomy" id="1155689"/>
    <lineage>
        <taxon>Bacteria</taxon>
        <taxon>Pseudomonadati</taxon>
        <taxon>Bacteroidota</taxon>
        <taxon>Flavobacteriia</taxon>
        <taxon>Flavobacteriales</taxon>
        <taxon>Flavobacteriaceae</taxon>
        <taxon>Psychroflexus</taxon>
    </lineage>
</organism>
<keyword evidence="2" id="KW-1185">Reference proteome</keyword>
<evidence type="ECO:0000313" key="1">
    <source>
        <dbReference type="EMBL" id="SHE75437.1"/>
    </source>
</evidence>
<evidence type="ECO:0000313" key="2">
    <source>
        <dbReference type="Proteomes" id="UP000184462"/>
    </source>
</evidence>
<dbReference type="AlphaFoldDB" id="A0A1M4W2L6"/>
<name>A0A1M4W2L6_9FLAO</name>
<dbReference type="STRING" id="1155689.SAMN05444278_10543"/>
<dbReference type="EMBL" id="FQTW01000005">
    <property type="protein sequence ID" value="SHE75437.1"/>
    <property type="molecule type" value="Genomic_DNA"/>
</dbReference>
<dbReference type="InterPro" id="IPR046219">
    <property type="entry name" value="DUF6252"/>
</dbReference>
<accession>A0A1M4W2L6</accession>
<proteinExistence type="predicted"/>
<sequence length="179" mass="19558">MKNLILLIAIGLTLCCCSNDDDNNNGETLPPATQTGANTVGCLVNGEVFLPKSEGINPAVVCNYEYEEGEFYFNLVFSDLRGTGVKTVSVRTSEIALQADSTYSLDQDNTIFDSFIGGGGLYGINATNYFYTNSANTGELTITRLDLSNSIISGTFWFDAINDKGDIVEIREGRFDYQY</sequence>